<feature type="transmembrane region" description="Helical" evidence="2">
    <location>
        <begin position="107"/>
        <end position="126"/>
    </location>
</feature>
<proteinExistence type="predicted"/>
<organism evidence="3 4">
    <name type="scientific">Prauserella rugosa</name>
    <dbReference type="NCBI Taxonomy" id="43354"/>
    <lineage>
        <taxon>Bacteria</taxon>
        <taxon>Bacillati</taxon>
        <taxon>Actinomycetota</taxon>
        <taxon>Actinomycetes</taxon>
        <taxon>Pseudonocardiales</taxon>
        <taxon>Pseudonocardiaceae</taxon>
        <taxon>Prauserella</taxon>
    </lineage>
</organism>
<dbReference type="EMBL" id="VLJV01000001">
    <property type="protein sequence ID" value="TWH21652.1"/>
    <property type="molecule type" value="Genomic_DNA"/>
</dbReference>
<feature type="compositionally biased region" description="Basic and acidic residues" evidence="1">
    <location>
        <begin position="31"/>
        <end position="46"/>
    </location>
</feature>
<evidence type="ECO:0000256" key="2">
    <source>
        <dbReference type="SAM" id="Phobius"/>
    </source>
</evidence>
<evidence type="ECO:0000256" key="1">
    <source>
        <dbReference type="SAM" id="MobiDB-lite"/>
    </source>
</evidence>
<dbReference type="RefSeq" id="WP_030530249.1">
    <property type="nucleotide sequence ID" value="NZ_JOIJ01000001.1"/>
</dbReference>
<dbReference type="AlphaFoldDB" id="A0A660CE41"/>
<accession>A0A660CE41</accession>
<feature type="transmembrane region" description="Helical" evidence="2">
    <location>
        <begin position="71"/>
        <end position="92"/>
    </location>
</feature>
<feature type="region of interest" description="Disordered" evidence="1">
    <location>
        <begin position="1"/>
        <end position="61"/>
    </location>
</feature>
<keyword evidence="4" id="KW-1185">Reference proteome</keyword>
<evidence type="ECO:0000313" key="3">
    <source>
        <dbReference type="EMBL" id="TWH21652.1"/>
    </source>
</evidence>
<name>A0A660CE41_9PSEU</name>
<keyword evidence="2" id="KW-1133">Transmembrane helix</keyword>
<dbReference type="Proteomes" id="UP000317303">
    <property type="component" value="Unassembled WGS sequence"/>
</dbReference>
<gene>
    <name evidence="3" type="ORF">JD82_03518</name>
</gene>
<keyword evidence="2" id="KW-0472">Membrane</keyword>
<dbReference type="OrthoDB" id="4460669at2"/>
<reference evidence="3 4" key="1">
    <citation type="submission" date="2019-07" db="EMBL/GenBank/DDBJ databases">
        <title>R&amp;d 2014.</title>
        <authorList>
            <person name="Klenk H.-P."/>
        </authorList>
    </citation>
    <scope>NUCLEOTIDE SEQUENCE [LARGE SCALE GENOMIC DNA]</scope>
    <source>
        <strain evidence="3 4">DSM 43194</strain>
    </source>
</reference>
<evidence type="ECO:0000313" key="4">
    <source>
        <dbReference type="Proteomes" id="UP000317303"/>
    </source>
</evidence>
<protein>
    <submittedName>
        <fullName evidence="3">Uncharacterized protein</fullName>
    </submittedName>
</protein>
<comment type="caution">
    <text evidence="3">The sequence shown here is derived from an EMBL/GenBank/DDBJ whole genome shotgun (WGS) entry which is preliminary data.</text>
</comment>
<sequence>MNDDRTGPGLPPRPNPETGEPFPPHGLGWAGRDRTPEEDRSRELRLSHKPSPPEGRGPVLAWHKSNKRGKAALFAASMAILIVGTTFMRLAGGHSDPFDWMLFWQPWLLYIAGALVITRPATYLVLSAGADWVQLHQITFGITRRHRVVDLYSLEKIEADVVAGGAGLALTLENSDSLIRLVTDQWQADRRVWDLVYNGILHSVAAGAEVNANARGMLELSRVPELRYPDGPRRIHVSELSDVHVWEILEDPNIRHLCDVIDFHGSAAEFRKLFPELSEDMFTGRVNPAWFTKPDNHDTTGDLRESS</sequence>
<keyword evidence="2" id="KW-0812">Transmembrane</keyword>